<evidence type="ECO:0000313" key="2">
    <source>
        <dbReference type="Proteomes" id="UP000184444"/>
    </source>
</evidence>
<organism evidence="1 2">
    <name type="scientific">Paracoccus solventivorans</name>
    <dbReference type="NCBI Taxonomy" id="53463"/>
    <lineage>
        <taxon>Bacteria</taxon>
        <taxon>Pseudomonadati</taxon>
        <taxon>Pseudomonadota</taxon>
        <taxon>Alphaproteobacteria</taxon>
        <taxon>Rhodobacterales</taxon>
        <taxon>Paracoccaceae</taxon>
        <taxon>Paracoccus</taxon>
    </lineage>
</organism>
<dbReference type="EMBL" id="FRCK01000002">
    <property type="protein sequence ID" value="SHL98622.1"/>
    <property type="molecule type" value="Genomic_DNA"/>
</dbReference>
<dbReference type="Proteomes" id="UP000184444">
    <property type="component" value="Unassembled WGS sequence"/>
</dbReference>
<evidence type="ECO:0008006" key="3">
    <source>
        <dbReference type="Google" id="ProtNLM"/>
    </source>
</evidence>
<sequence length="31" mass="3498">MTFGFVDEHRHVWPVRTICAVLGVSVSGYYA</sequence>
<dbReference type="STRING" id="53463.SAMN05444389_102509"/>
<proteinExistence type="predicted"/>
<name>A0A1M7F3F7_9RHOB</name>
<evidence type="ECO:0000313" key="1">
    <source>
        <dbReference type="EMBL" id="SHL98622.1"/>
    </source>
</evidence>
<keyword evidence="2" id="KW-1185">Reference proteome</keyword>
<protein>
    <recommendedName>
        <fullName evidence="3">Transposase</fullName>
    </recommendedName>
</protein>
<dbReference type="AlphaFoldDB" id="A0A1M7F3F7"/>
<reference evidence="2" key="1">
    <citation type="submission" date="2016-11" db="EMBL/GenBank/DDBJ databases">
        <authorList>
            <person name="Varghese N."/>
            <person name="Submissions S."/>
        </authorList>
    </citation>
    <scope>NUCLEOTIDE SEQUENCE [LARGE SCALE GENOMIC DNA]</scope>
    <source>
        <strain evidence="2">DSM 6637</strain>
    </source>
</reference>
<gene>
    <name evidence="1" type="ORF">SAMN05444389_102509</name>
</gene>
<accession>A0A1M7F3F7</accession>